<protein>
    <submittedName>
        <fullName evidence="1">Uncharacterized protein</fullName>
    </submittedName>
</protein>
<evidence type="ECO:0000313" key="2">
    <source>
        <dbReference type="Proteomes" id="UP000184550"/>
    </source>
</evidence>
<sequence>MNECPCCSSSMLRHIEHNRVYWYCLYCHQEMPNFSLEIAHRKRNYSVPHVFNPDRHLTKLALSSRIQLKVDILPS</sequence>
<name>A0A7Z9C210_9CYAN</name>
<comment type="caution">
    <text evidence="1">The sequence shown here is derived from an EMBL/GenBank/DDBJ whole genome shotgun (WGS) entry which is preliminary data.</text>
</comment>
<organism evidence="1 2">
    <name type="scientific">Planktothrix serta PCC 8927</name>
    <dbReference type="NCBI Taxonomy" id="671068"/>
    <lineage>
        <taxon>Bacteria</taxon>
        <taxon>Bacillati</taxon>
        <taxon>Cyanobacteriota</taxon>
        <taxon>Cyanophyceae</taxon>
        <taxon>Oscillatoriophycideae</taxon>
        <taxon>Oscillatoriales</taxon>
        <taxon>Microcoleaceae</taxon>
        <taxon>Planktothrix</taxon>
    </lineage>
</organism>
<dbReference type="RefSeq" id="WP_156093347.1">
    <property type="nucleotide sequence ID" value="NZ_LR734888.1"/>
</dbReference>
<evidence type="ECO:0000313" key="1">
    <source>
        <dbReference type="EMBL" id="VXD25647.1"/>
    </source>
</evidence>
<proteinExistence type="predicted"/>
<dbReference type="EMBL" id="CZCU02000169">
    <property type="protein sequence ID" value="VXD25647.1"/>
    <property type="molecule type" value="Genomic_DNA"/>
</dbReference>
<dbReference type="AlphaFoldDB" id="A0A7Z9C210"/>
<keyword evidence="2" id="KW-1185">Reference proteome</keyword>
<dbReference type="OrthoDB" id="495562at2"/>
<accession>A0A7Z9C210</accession>
<dbReference type="Proteomes" id="UP000184550">
    <property type="component" value="Unassembled WGS sequence"/>
</dbReference>
<reference evidence="1" key="1">
    <citation type="submission" date="2019-10" db="EMBL/GenBank/DDBJ databases">
        <authorList>
            <consortium name="Genoscope - CEA"/>
            <person name="William W."/>
        </authorList>
    </citation>
    <scope>NUCLEOTIDE SEQUENCE [LARGE SCALE GENOMIC DNA]</scope>
    <source>
        <strain evidence="1">BBR_PRJEB10992</strain>
    </source>
</reference>
<gene>
    <name evidence="1" type="ORF">PL8927_900034</name>
</gene>